<evidence type="ECO:0000256" key="13">
    <source>
        <dbReference type="ARBA" id="ARBA00023157"/>
    </source>
</evidence>
<keyword evidence="8 18" id="KW-0547">Nucleotide-binding</keyword>
<evidence type="ECO:0000256" key="17">
    <source>
        <dbReference type="ARBA" id="ARBA00048679"/>
    </source>
</evidence>
<keyword evidence="3" id="KW-0723">Serine/threonine-protein kinase</keyword>
<evidence type="ECO:0000256" key="16">
    <source>
        <dbReference type="ARBA" id="ARBA00047899"/>
    </source>
</evidence>
<evidence type="ECO:0000256" key="5">
    <source>
        <dbReference type="ARBA" id="ARBA00022679"/>
    </source>
</evidence>
<keyword evidence="13" id="KW-1015">Disulfide bond</keyword>
<dbReference type="InterPro" id="IPR017441">
    <property type="entry name" value="Protein_kinase_ATP_BS"/>
</dbReference>
<keyword evidence="5" id="KW-0808">Transferase</keyword>
<evidence type="ECO:0000256" key="9">
    <source>
        <dbReference type="ARBA" id="ARBA00022777"/>
    </source>
</evidence>
<dbReference type="Proteomes" id="UP001630127">
    <property type="component" value="Unassembled WGS sequence"/>
</dbReference>
<evidence type="ECO:0000256" key="8">
    <source>
        <dbReference type="ARBA" id="ARBA00022741"/>
    </source>
</evidence>
<sequence>MNFSFLHHIGLIALFSMLYVAVAQTNYRNISLGWSLTASDDSASWPAPSGDFAFGFRRLENQNLYLLSIWYDKIPNKTLVWYANGDNPAPQGSRVELTMDGLFSLTDPGGGVIWRPSPVSVVYAAMLDTGNFILGNNDSSNVWQSFDDPADTLLPAQILRVNRSVSARTTETNFTRGRFELRLIPDGNLVLNTIALPTGNAYEAYYWSNTVDAPDGTTGNQLIFNASRAYLYIIKTNGEIVNVTSGNIGQRFPTRDYYHRATVDYDGVLRLYAHPRTSRNGRWDETWSTTWYAPNDICSAITGERGGGTCGFNTYCSIENDGRPNCHCLPGFNFSDPNNKLNGCEQDTFQKCNLEGLRAEDLYDMNQLNNWQWYNSAGYEDLQSLSDDQCRSSCLYDCHCFLAVSIGGTCTKKKLPVSNGRRLEGGSDSIFVKVLKSDLSSGDPSSTRSNLGKRNQATFSLVAALLLGSSGFLNLLLVAAILIVIVLRSYAGRTKLRKLPSLLDTNLRTFTYEELKVTTDKFKEELGRGSFGTVYKGMLPLSGSRILVAIKELYKISQEGEKEFKTEASVIAKIHHKNLVRLIGFCDEESHKLLEFEYMSNG</sequence>
<evidence type="ECO:0000256" key="10">
    <source>
        <dbReference type="ARBA" id="ARBA00022840"/>
    </source>
</evidence>
<dbReference type="PANTHER" id="PTHR47976">
    <property type="entry name" value="G-TYPE LECTIN S-RECEPTOR-LIKE SERINE/THREONINE-PROTEIN KINASE SD2-5"/>
    <property type="match status" value="1"/>
</dbReference>
<dbReference type="Pfam" id="PF01453">
    <property type="entry name" value="B_lectin"/>
    <property type="match status" value="1"/>
</dbReference>
<keyword evidence="7 20" id="KW-0732">Signal</keyword>
<evidence type="ECO:0000256" key="14">
    <source>
        <dbReference type="ARBA" id="ARBA00023170"/>
    </source>
</evidence>
<proteinExistence type="predicted"/>
<feature type="signal peptide" evidence="20">
    <location>
        <begin position="1"/>
        <end position="23"/>
    </location>
</feature>
<keyword evidence="14" id="KW-0675">Receptor</keyword>
<dbReference type="CDD" id="cd00028">
    <property type="entry name" value="B_lectin"/>
    <property type="match status" value="1"/>
</dbReference>
<keyword evidence="15" id="KW-0325">Glycoprotein</keyword>
<keyword evidence="10 18" id="KW-0067">ATP-binding</keyword>
<dbReference type="GO" id="GO:0005524">
    <property type="term" value="F:ATP binding"/>
    <property type="evidence" value="ECO:0007669"/>
    <property type="project" value="UniProtKB-UniRule"/>
</dbReference>
<feature type="domain" description="Bulb-type lectin" evidence="22">
    <location>
        <begin position="21"/>
        <end position="147"/>
    </location>
</feature>
<evidence type="ECO:0000259" key="21">
    <source>
        <dbReference type="PROSITE" id="PS50011"/>
    </source>
</evidence>
<dbReference type="SMART" id="SM00108">
    <property type="entry name" value="B_lectin"/>
    <property type="match status" value="1"/>
</dbReference>
<dbReference type="FunFam" id="3.30.200.20:FF:000059">
    <property type="entry name" value="S-receptor-like serine/threonine-protein kinase"/>
    <property type="match status" value="1"/>
</dbReference>
<dbReference type="InterPro" id="IPR001245">
    <property type="entry name" value="Ser-Thr/Tyr_kinase_cat_dom"/>
</dbReference>
<feature type="binding site" evidence="18">
    <location>
        <position position="551"/>
    </location>
    <ligand>
        <name>ATP</name>
        <dbReference type="ChEBI" id="CHEBI:30616"/>
    </ligand>
</feature>
<keyword evidence="9" id="KW-0418">Kinase</keyword>
<evidence type="ECO:0000256" key="18">
    <source>
        <dbReference type="PROSITE-ProRule" id="PRU10141"/>
    </source>
</evidence>
<dbReference type="GO" id="GO:0004674">
    <property type="term" value="F:protein serine/threonine kinase activity"/>
    <property type="evidence" value="ECO:0007669"/>
    <property type="project" value="UniProtKB-KW"/>
</dbReference>
<dbReference type="PROSITE" id="PS00107">
    <property type="entry name" value="PROTEIN_KINASE_ATP"/>
    <property type="match status" value="1"/>
</dbReference>
<feature type="domain" description="Protein kinase" evidence="21">
    <location>
        <begin position="520"/>
        <end position="602"/>
    </location>
</feature>
<gene>
    <name evidence="23" type="ORF">ACH5RR_023481</name>
</gene>
<protein>
    <recommendedName>
        <fullName evidence="2">non-specific serine/threonine protein kinase</fullName>
        <ecNumber evidence="2">2.7.11.1</ecNumber>
    </recommendedName>
</protein>
<dbReference type="Gene3D" id="2.90.10.10">
    <property type="entry name" value="Bulb-type lectin domain"/>
    <property type="match status" value="1"/>
</dbReference>
<dbReference type="InterPro" id="IPR036426">
    <property type="entry name" value="Bulb-type_lectin_dom_sf"/>
</dbReference>
<feature type="chain" id="PRO_5044883389" description="non-specific serine/threonine protein kinase" evidence="20">
    <location>
        <begin position="24"/>
        <end position="602"/>
    </location>
</feature>
<comment type="caution">
    <text evidence="23">The sequence shown here is derived from an EMBL/GenBank/DDBJ whole genome shotgun (WGS) entry which is preliminary data.</text>
</comment>
<dbReference type="EMBL" id="JBJUIK010000010">
    <property type="protein sequence ID" value="KAL3516579.1"/>
    <property type="molecule type" value="Genomic_DNA"/>
</dbReference>
<accession>A0ABD2ZCB3</accession>
<dbReference type="PROSITE" id="PS50011">
    <property type="entry name" value="PROTEIN_KINASE_DOM"/>
    <property type="match status" value="1"/>
</dbReference>
<evidence type="ECO:0000256" key="12">
    <source>
        <dbReference type="ARBA" id="ARBA00023136"/>
    </source>
</evidence>
<keyword evidence="24" id="KW-1185">Reference proteome</keyword>
<evidence type="ECO:0000313" key="24">
    <source>
        <dbReference type="Proteomes" id="UP001630127"/>
    </source>
</evidence>
<evidence type="ECO:0000256" key="1">
    <source>
        <dbReference type="ARBA" id="ARBA00004479"/>
    </source>
</evidence>
<dbReference type="SUPFAM" id="SSF51110">
    <property type="entry name" value="alpha-D-mannose-specific plant lectins"/>
    <property type="match status" value="1"/>
</dbReference>
<evidence type="ECO:0000256" key="6">
    <source>
        <dbReference type="ARBA" id="ARBA00022692"/>
    </source>
</evidence>
<evidence type="ECO:0000256" key="4">
    <source>
        <dbReference type="ARBA" id="ARBA00022536"/>
    </source>
</evidence>
<evidence type="ECO:0000313" key="23">
    <source>
        <dbReference type="EMBL" id="KAL3516579.1"/>
    </source>
</evidence>
<dbReference type="Gene3D" id="2.90.10.30">
    <property type="match status" value="1"/>
</dbReference>
<comment type="subcellular location">
    <subcellularLocation>
        <location evidence="1">Membrane</location>
        <topology evidence="1">Single-pass type I membrane protein</topology>
    </subcellularLocation>
</comment>
<reference evidence="23 24" key="1">
    <citation type="submission" date="2024-11" db="EMBL/GenBank/DDBJ databases">
        <title>A near-complete genome assembly of Cinchona calisaya.</title>
        <authorList>
            <person name="Lian D.C."/>
            <person name="Zhao X.W."/>
            <person name="Wei L."/>
        </authorList>
    </citation>
    <scope>NUCLEOTIDE SEQUENCE [LARGE SCALE GENOMIC DNA]</scope>
    <source>
        <tissue evidence="23">Nenye</tissue>
    </source>
</reference>
<evidence type="ECO:0000256" key="19">
    <source>
        <dbReference type="SAM" id="Phobius"/>
    </source>
</evidence>
<dbReference type="InterPro" id="IPR051343">
    <property type="entry name" value="G-type_lectin_kinases/EP1-like"/>
</dbReference>
<evidence type="ECO:0000256" key="15">
    <source>
        <dbReference type="ARBA" id="ARBA00023180"/>
    </source>
</evidence>
<comment type="catalytic activity">
    <reaction evidence="17">
        <text>L-seryl-[protein] + ATP = O-phospho-L-seryl-[protein] + ADP + H(+)</text>
        <dbReference type="Rhea" id="RHEA:17989"/>
        <dbReference type="Rhea" id="RHEA-COMP:9863"/>
        <dbReference type="Rhea" id="RHEA-COMP:11604"/>
        <dbReference type="ChEBI" id="CHEBI:15378"/>
        <dbReference type="ChEBI" id="CHEBI:29999"/>
        <dbReference type="ChEBI" id="CHEBI:30616"/>
        <dbReference type="ChEBI" id="CHEBI:83421"/>
        <dbReference type="ChEBI" id="CHEBI:456216"/>
        <dbReference type="EC" id="2.7.11.1"/>
    </reaction>
</comment>
<dbReference type="FunFam" id="2.90.10.30:FF:000001">
    <property type="entry name" value="Serine/threonine-protein kinase"/>
    <property type="match status" value="1"/>
</dbReference>
<dbReference type="AlphaFoldDB" id="A0ABD2ZCB3"/>
<comment type="catalytic activity">
    <reaction evidence="16">
        <text>L-threonyl-[protein] + ATP = O-phospho-L-threonyl-[protein] + ADP + H(+)</text>
        <dbReference type="Rhea" id="RHEA:46608"/>
        <dbReference type="Rhea" id="RHEA-COMP:11060"/>
        <dbReference type="Rhea" id="RHEA-COMP:11605"/>
        <dbReference type="ChEBI" id="CHEBI:15378"/>
        <dbReference type="ChEBI" id="CHEBI:30013"/>
        <dbReference type="ChEBI" id="CHEBI:30616"/>
        <dbReference type="ChEBI" id="CHEBI:61977"/>
        <dbReference type="ChEBI" id="CHEBI:456216"/>
        <dbReference type="EC" id="2.7.11.1"/>
    </reaction>
</comment>
<evidence type="ECO:0000256" key="7">
    <source>
        <dbReference type="ARBA" id="ARBA00022729"/>
    </source>
</evidence>
<keyword evidence="11 19" id="KW-1133">Transmembrane helix</keyword>
<dbReference type="InterPro" id="IPR000719">
    <property type="entry name" value="Prot_kinase_dom"/>
</dbReference>
<name>A0ABD2ZCB3_9GENT</name>
<dbReference type="PROSITE" id="PS50927">
    <property type="entry name" value="BULB_LECTIN"/>
    <property type="match status" value="1"/>
</dbReference>
<evidence type="ECO:0000256" key="3">
    <source>
        <dbReference type="ARBA" id="ARBA00022527"/>
    </source>
</evidence>
<dbReference type="GO" id="GO:0016020">
    <property type="term" value="C:membrane"/>
    <property type="evidence" value="ECO:0007669"/>
    <property type="project" value="UniProtKB-SubCell"/>
</dbReference>
<evidence type="ECO:0000256" key="2">
    <source>
        <dbReference type="ARBA" id="ARBA00012513"/>
    </source>
</evidence>
<feature type="transmembrane region" description="Helical" evidence="19">
    <location>
        <begin position="459"/>
        <end position="487"/>
    </location>
</feature>
<dbReference type="PANTHER" id="PTHR47976:SF116">
    <property type="entry name" value="RECEPTOR-LIKE SERINE_THREONINE-PROTEIN KINASE"/>
    <property type="match status" value="1"/>
</dbReference>
<keyword evidence="4" id="KW-0245">EGF-like domain</keyword>
<keyword evidence="12 19" id="KW-0472">Membrane</keyword>
<dbReference type="EC" id="2.7.11.1" evidence="2"/>
<organism evidence="23 24">
    <name type="scientific">Cinchona calisaya</name>
    <dbReference type="NCBI Taxonomy" id="153742"/>
    <lineage>
        <taxon>Eukaryota</taxon>
        <taxon>Viridiplantae</taxon>
        <taxon>Streptophyta</taxon>
        <taxon>Embryophyta</taxon>
        <taxon>Tracheophyta</taxon>
        <taxon>Spermatophyta</taxon>
        <taxon>Magnoliopsida</taxon>
        <taxon>eudicotyledons</taxon>
        <taxon>Gunneridae</taxon>
        <taxon>Pentapetalae</taxon>
        <taxon>asterids</taxon>
        <taxon>lamiids</taxon>
        <taxon>Gentianales</taxon>
        <taxon>Rubiaceae</taxon>
        <taxon>Cinchonoideae</taxon>
        <taxon>Cinchoneae</taxon>
        <taxon>Cinchona</taxon>
    </lineage>
</organism>
<evidence type="ECO:0000256" key="20">
    <source>
        <dbReference type="SAM" id="SignalP"/>
    </source>
</evidence>
<dbReference type="FunFam" id="2.90.10.10:FF:000013">
    <property type="entry name" value="G-type lectin S-receptor-like serine/threonine-protein kinase LECRK1"/>
    <property type="match status" value="1"/>
</dbReference>
<dbReference type="Pfam" id="PF07714">
    <property type="entry name" value="PK_Tyr_Ser-Thr"/>
    <property type="match status" value="1"/>
</dbReference>
<dbReference type="SUPFAM" id="SSF56112">
    <property type="entry name" value="Protein kinase-like (PK-like)"/>
    <property type="match status" value="1"/>
</dbReference>
<dbReference type="InterPro" id="IPR011009">
    <property type="entry name" value="Kinase-like_dom_sf"/>
</dbReference>
<dbReference type="InterPro" id="IPR001480">
    <property type="entry name" value="Bulb-type_lectin_dom"/>
</dbReference>
<keyword evidence="6 19" id="KW-0812">Transmembrane</keyword>
<evidence type="ECO:0000259" key="22">
    <source>
        <dbReference type="PROSITE" id="PS50927"/>
    </source>
</evidence>
<evidence type="ECO:0000256" key="11">
    <source>
        <dbReference type="ARBA" id="ARBA00022989"/>
    </source>
</evidence>
<dbReference type="Gene3D" id="3.30.200.20">
    <property type="entry name" value="Phosphorylase Kinase, domain 1"/>
    <property type="match status" value="1"/>
</dbReference>